<dbReference type="EMBL" id="BMJY01000001">
    <property type="protein sequence ID" value="GGH33968.1"/>
    <property type="molecule type" value="Genomic_DNA"/>
</dbReference>
<dbReference type="Proteomes" id="UP000657592">
    <property type="component" value="Unassembled WGS sequence"/>
</dbReference>
<reference evidence="1" key="2">
    <citation type="submission" date="2020-09" db="EMBL/GenBank/DDBJ databases">
        <authorList>
            <person name="Sun Q."/>
            <person name="Zhou Y."/>
        </authorList>
    </citation>
    <scope>NUCLEOTIDE SEQUENCE</scope>
    <source>
        <strain evidence="1">CGMCC 1.15794</strain>
    </source>
</reference>
<gene>
    <name evidence="1" type="ORF">GCM10010921_01310</name>
</gene>
<dbReference type="RefSeq" id="WP_188754316.1">
    <property type="nucleotide sequence ID" value="NZ_BMJY01000001.1"/>
</dbReference>
<sequence>MSAPTLFPQFKRRNHGRGHSYYIDGEKVDGVTTLLGDGARKKALEAWNGNVVADYAVDHWDELSKLPFSQRLDRLKKSRYEVRDEAARRGSEVHNLAEQILRGEEVAVPDELAGHVESAVRFMDEWEVEELLVEAPGVNLEHRYGGTFDLLFRSRRFPGRTFLADWKTSKDIYGETALQLEAYSRFDFVLGTGGGEVPLSEFGITDHVAIHIKADTYVVYPMQRGDDVWQRFLATAASARANRKDDIEALRGDAMYLPGVAA</sequence>
<name>A0A917MK02_9MICO</name>
<comment type="caution">
    <text evidence="1">The sequence shown here is derived from an EMBL/GenBank/DDBJ whole genome shotgun (WGS) entry which is preliminary data.</text>
</comment>
<protein>
    <submittedName>
        <fullName evidence="1">Uncharacterized protein</fullName>
    </submittedName>
</protein>
<evidence type="ECO:0000313" key="1">
    <source>
        <dbReference type="EMBL" id="GGH33968.1"/>
    </source>
</evidence>
<accession>A0A917MK02</accession>
<organism evidence="1 2">
    <name type="scientific">Microbacterium album</name>
    <dbReference type="NCBI Taxonomy" id="2053191"/>
    <lineage>
        <taxon>Bacteria</taxon>
        <taxon>Bacillati</taxon>
        <taxon>Actinomycetota</taxon>
        <taxon>Actinomycetes</taxon>
        <taxon>Micrococcales</taxon>
        <taxon>Microbacteriaceae</taxon>
        <taxon>Microbacterium</taxon>
    </lineage>
</organism>
<evidence type="ECO:0000313" key="2">
    <source>
        <dbReference type="Proteomes" id="UP000657592"/>
    </source>
</evidence>
<dbReference type="AlphaFoldDB" id="A0A917MK02"/>
<keyword evidence="2" id="KW-1185">Reference proteome</keyword>
<reference evidence="1" key="1">
    <citation type="journal article" date="2014" name="Int. J. Syst. Evol. Microbiol.">
        <title>Complete genome sequence of Corynebacterium casei LMG S-19264T (=DSM 44701T), isolated from a smear-ripened cheese.</title>
        <authorList>
            <consortium name="US DOE Joint Genome Institute (JGI-PGF)"/>
            <person name="Walter F."/>
            <person name="Albersmeier A."/>
            <person name="Kalinowski J."/>
            <person name="Ruckert C."/>
        </authorList>
    </citation>
    <scope>NUCLEOTIDE SEQUENCE</scope>
    <source>
        <strain evidence="1">CGMCC 1.15794</strain>
    </source>
</reference>
<proteinExistence type="predicted"/>